<dbReference type="PANTHER" id="PTHR14237">
    <property type="entry name" value="MOLYBDOPTERIN COFACTOR SULFURASE MOSC"/>
    <property type="match status" value="1"/>
</dbReference>
<proteinExistence type="predicted"/>
<organism evidence="2 3">
    <name type="scientific">Pseudobacteriovorax antillogorgiicola</name>
    <dbReference type="NCBI Taxonomy" id="1513793"/>
    <lineage>
        <taxon>Bacteria</taxon>
        <taxon>Pseudomonadati</taxon>
        <taxon>Bdellovibrionota</taxon>
        <taxon>Oligoflexia</taxon>
        <taxon>Oligoflexales</taxon>
        <taxon>Pseudobacteriovoracaceae</taxon>
        <taxon>Pseudobacteriovorax</taxon>
    </lineage>
</organism>
<accession>A0A1Y6BMP5</accession>
<evidence type="ECO:0000313" key="2">
    <source>
        <dbReference type="EMBL" id="SMF20155.1"/>
    </source>
</evidence>
<protein>
    <recommendedName>
        <fullName evidence="1">MOSC domain-containing protein</fullName>
    </recommendedName>
</protein>
<dbReference type="EMBL" id="FWZT01000007">
    <property type="protein sequence ID" value="SMF20155.1"/>
    <property type="molecule type" value="Genomic_DNA"/>
</dbReference>
<dbReference type="InterPro" id="IPR011037">
    <property type="entry name" value="Pyrv_Knase-like_insert_dom_sf"/>
</dbReference>
<keyword evidence="3" id="KW-1185">Reference proteome</keyword>
<dbReference type="SUPFAM" id="SSF50800">
    <property type="entry name" value="PK beta-barrel domain-like"/>
    <property type="match status" value="1"/>
</dbReference>
<dbReference type="Pfam" id="PF03476">
    <property type="entry name" value="MOSC_N"/>
    <property type="match status" value="1"/>
</dbReference>
<evidence type="ECO:0000259" key="1">
    <source>
        <dbReference type="PROSITE" id="PS51340"/>
    </source>
</evidence>
<feature type="domain" description="MOSC" evidence="1">
    <location>
        <begin position="110"/>
        <end position="269"/>
    </location>
</feature>
<reference evidence="3" key="1">
    <citation type="submission" date="2017-04" db="EMBL/GenBank/DDBJ databases">
        <authorList>
            <person name="Varghese N."/>
            <person name="Submissions S."/>
        </authorList>
    </citation>
    <scope>NUCLEOTIDE SEQUENCE [LARGE SCALE GENOMIC DNA]</scope>
    <source>
        <strain evidence="3">RKEM611</strain>
    </source>
</reference>
<dbReference type="SUPFAM" id="SSF141673">
    <property type="entry name" value="MOSC N-terminal domain-like"/>
    <property type="match status" value="1"/>
</dbReference>
<sequence length="272" mass="30647">MVAQVKEIHIYPTKSCQGLALDQSQAGDWGLEGDRLMMLVKPDGTFLTQRAYPKMGEVGLYVEGGDLVLSRAGESRRFPKMIHRQLGVKVWGDEVQADDLGDDIAHQLSQWLGIALRVVAWNPAARRWADRNFVDRDVPYGFADGFPYLISNQQSLVDLNDRLQAKDHRPISMTRFRPNIVIEGWEAYQEDRVSQIKIGNAVFELVKPCTRCRITTIDPDTMKPGPEPLKTLMEYRYHEELRGVTFGQNAVLHHGSGTTIRVGDEVTILGTA</sequence>
<name>A0A1Y6BMP5_9BACT</name>
<gene>
    <name evidence="2" type="ORF">SAMN06296036_10713</name>
</gene>
<dbReference type="AlphaFoldDB" id="A0A1Y6BMP5"/>
<dbReference type="Pfam" id="PF03473">
    <property type="entry name" value="MOSC"/>
    <property type="match status" value="1"/>
</dbReference>
<dbReference type="Proteomes" id="UP000192907">
    <property type="component" value="Unassembled WGS sequence"/>
</dbReference>
<dbReference type="GO" id="GO:0030151">
    <property type="term" value="F:molybdenum ion binding"/>
    <property type="evidence" value="ECO:0007669"/>
    <property type="project" value="InterPro"/>
</dbReference>
<dbReference type="GO" id="GO:0003824">
    <property type="term" value="F:catalytic activity"/>
    <property type="evidence" value="ECO:0007669"/>
    <property type="project" value="InterPro"/>
</dbReference>
<evidence type="ECO:0000313" key="3">
    <source>
        <dbReference type="Proteomes" id="UP000192907"/>
    </source>
</evidence>
<dbReference type="InterPro" id="IPR005303">
    <property type="entry name" value="MOCOS_middle"/>
</dbReference>
<dbReference type="InterPro" id="IPR005302">
    <property type="entry name" value="MoCF_Sase_C"/>
</dbReference>
<dbReference type="OrthoDB" id="5291700at2"/>
<dbReference type="STRING" id="1513793.SAMN06296036_10713"/>
<dbReference type="GO" id="GO:0030170">
    <property type="term" value="F:pyridoxal phosphate binding"/>
    <property type="evidence" value="ECO:0007669"/>
    <property type="project" value="InterPro"/>
</dbReference>
<dbReference type="PANTHER" id="PTHR14237:SF19">
    <property type="entry name" value="MITOCHONDRIAL AMIDOXIME REDUCING COMPONENT 1"/>
    <property type="match status" value="1"/>
</dbReference>
<dbReference type="PROSITE" id="PS51340">
    <property type="entry name" value="MOSC"/>
    <property type="match status" value="1"/>
</dbReference>